<comment type="caution">
    <text evidence="2">The sequence shown here is derived from an EMBL/GenBank/DDBJ whole genome shotgun (WGS) entry which is preliminary data.</text>
</comment>
<dbReference type="InterPro" id="IPR005151">
    <property type="entry name" value="Tail-specific_protease"/>
</dbReference>
<proteinExistence type="predicted"/>
<organism evidence="2 3">
    <name type="scientific">Deinococcus malanensis</name>
    <dbReference type="NCBI Taxonomy" id="1706855"/>
    <lineage>
        <taxon>Bacteria</taxon>
        <taxon>Thermotogati</taxon>
        <taxon>Deinococcota</taxon>
        <taxon>Deinococci</taxon>
        <taxon>Deinococcales</taxon>
        <taxon>Deinococcaceae</taxon>
        <taxon>Deinococcus</taxon>
    </lineage>
</organism>
<dbReference type="EMBL" id="BMPP01000016">
    <property type="protein sequence ID" value="GGK36604.1"/>
    <property type="molecule type" value="Genomic_DNA"/>
</dbReference>
<evidence type="ECO:0000259" key="1">
    <source>
        <dbReference type="PROSITE" id="PS50106"/>
    </source>
</evidence>
<dbReference type="Proteomes" id="UP000647587">
    <property type="component" value="Unassembled WGS sequence"/>
</dbReference>
<protein>
    <recommendedName>
        <fullName evidence="1">PDZ domain-containing protein</fullName>
    </recommendedName>
</protein>
<sequence>MQVLSLTFALSGVVLGGGAAGPSPVDAYAVFDTGARLLRTYYAGPNMGLVDSLLTNQRKVLVTRCATTTPCPLYLGRDALEVVMNVFRYQDGHNRVDWEAGPLPKHNAQPQPVAPPKRVWTGMLARLLSPADLLVVHVDHGSPAERAGLRAGDVVLAVGAQDDLGDAELRSSFLADVERTGEPFTLRVRRGSAERTVTVAPALWTAGGQPSLRWEGKSAIISVPSFNLGSGAAFNALVTRAVTQGANGLVVDLRWNPGGGINECLEAAQSLAGESVNLMLVGRSGLPVYEWRTSAEAQAARSRTAMRWNGPLALLVSPWTMSCGEVLAYFSQRAGGTVVGSETRGVMRTGMRGFDLPGGGVLYMSIVRGTLDGRVQLPGRVVPDVAVTDEDQESRTGRDAGLDAALKVVRSR</sequence>
<dbReference type="PANTHER" id="PTHR32060:SF30">
    <property type="entry name" value="CARBOXY-TERMINAL PROCESSING PROTEASE CTPA"/>
    <property type="match status" value="1"/>
</dbReference>
<dbReference type="SMART" id="SM00245">
    <property type="entry name" value="TSPc"/>
    <property type="match status" value="1"/>
</dbReference>
<dbReference type="SUPFAM" id="SSF52096">
    <property type="entry name" value="ClpP/crotonase"/>
    <property type="match status" value="1"/>
</dbReference>
<evidence type="ECO:0000313" key="3">
    <source>
        <dbReference type="Proteomes" id="UP000647587"/>
    </source>
</evidence>
<keyword evidence="3" id="KW-1185">Reference proteome</keyword>
<dbReference type="InterPro" id="IPR001478">
    <property type="entry name" value="PDZ"/>
</dbReference>
<dbReference type="Pfam" id="PF13180">
    <property type="entry name" value="PDZ_2"/>
    <property type="match status" value="1"/>
</dbReference>
<dbReference type="SMART" id="SM00228">
    <property type="entry name" value="PDZ"/>
    <property type="match status" value="1"/>
</dbReference>
<dbReference type="PANTHER" id="PTHR32060">
    <property type="entry name" value="TAIL-SPECIFIC PROTEASE"/>
    <property type="match status" value="1"/>
</dbReference>
<feature type="domain" description="PDZ" evidence="1">
    <location>
        <begin position="133"/>
        <end position="192"/>
    </location>
</feature>
<dbReference type="Gene3D" id="3.90.226.10">
    <property type="entry name" value="2-enoyl-CoA Hydratase, Chain A, domain 1"/>
    <property type="match status" value="1"/>
</dbReference>
<dbReference type="Gene3D" id="2.30.42.10">
    <property type="match status" value="1"/>
</dbReference>
<name>A0ABQ2F128_9DEIO</name>
<gene>
    <name evidence="2" type="ORF">GCM10008955_33010</name>
</gene>
<dbReference type="InterPro" id="IPR029045">
    <property type="entry name" value="ClpP/crotonase-like_dom_sf"/>
</dbReference>
<accession>A0ABQ2F128</accession>
<dbReference type="PROSITE" id="PS50106">
    <property type="entry name" value="PDZ"/>
    <property type="match status" value="1"/>
</dbReference>
<dbReference type="Pfam" id="PF03572">
    <property type="entry name" value="Peptidase_S41"/>
    <property type="match status" value="1"/>
</dbReference>
<dbReference type="SUPFAM" id="SSF50156">
    <property type="entry name" value="PDZ domain-like"/>
    <property type="match status" value="1"/>
</dbReference>
<reference evidence="3" key="1">
    <citation type="journal article" date="2019" name="Int. J. Syst. Evol. Microbiol.">
        <title>The Global Catalogue of Microorganisms (GCM) 10K type strain sequencing project: providing services to taxonomists for standard genome sequencing and annotation.</title>
        <authorList>
            <consortium name="The Broad Institute Genomics Platform"/>
            <consortium name="The Broad Institute Genome Sequencing Center for Infectious Disease"/>
            <person name="Wu L."/>
            <person name="Ma J."/>
        </authorList>
    </citation>
    <scope>NUCLEOTIDE SEQUENCE [LARGE SCALE GENOMIC DNA]</scope>
    <source>
        <strain evidence="3">JCM 30331</strain>
    </source>
</reference>
<dbReference type="InterPro" id="IPR036034">
    <property type="entry name" value="PDZ_sf"/>
</dbReference>
<evidence type="ECO:0000313" key="2">
    <source>
        <dbReference type="EMBL" id="GGK36604.1"/>
    </source>
</evidence>